<protein>
    <submittedName>
        <fullName evidence="8">LinC protein</fullName>
    </submittedName>
</protein>
<dbReference type="CDD" id="cd01448">
    <property type="entry name" value="TST_Repeat_1"/>
    <property type="match status" value="1"/>
</dbReference>
<keyword evidence="2" id="KW-0349">Heme</keyword>
<dbReference type="SMART" id="SM00450">
    <property type="entry name" value="RHOD"/>
    <property type="match status" value="2"/>
</dbReference>
<accession>A0A812Q692</accession>
<dbReference type="GO" id="GO:0016705">
    <property type="term" value="F:oxidoreductase activity, acting on paired donors, with incorporation or reduction of molecular oxygen"/>
    <property type="evidence" value="ECO:0007669"/>
    <property type="project" value="InterPro"/>
</dbReference>
<evidence type="ECO:0000259" key="7">
    <source>
        <dbReference type="PROSITE" id="PS50206"/>
    </source>
</evidence>
<gene>
    <name evidence="8" type="primary">linC</name>
    <name evidence="8" type="ORF">SNEC2469_LOCUS9719</name>
</gene>
<dbReference type="InterPro" id="IPR017972">
    <property type="entry name" value="Cyt_P450_CS"/>
</dbReference>
<dbReference type="SUPFAM" id="SSF52821">
    <property type="entry name" value="Rhodanese/Cell cycle control phosphatase"/>
    <property type="match status" value="2"/>
</dbReference>
<dbReference type="InterPro" id="IPR029058">
    <property type="entry name" value="AB_hydrolase_fold"/>
</dbReference>
<dbReference type="SUPFAM" id="SSF53474">
    <property type="entry name" value="alpha/beta-Hydrolases"/>
    <property type="match status" value="1"/>
</dbReference>
<dbReference type="InterPro" id="IPR036396">
    <property type="entry name" value="Cyt_P450_sf"/>
</dbReference>
<name>A0A812Q692_9DINO</name>
<dbReference type="InterPro" id="IPR001128">
    <property type="entry name" value="Cyt_P450"/>
</dbReference>
<comment type="similarity">
    <text evidence="1">Belongs to the cytochrome P450 family.</text>
</comment>
<dbReference type="GO" id="GO:0004792">
    <property type="term" value="F:thiosulfate-cyanide sulfurtransferase activity"/>
    <property type="evidence" value="ECO:0007669"/>
    <property type="project" value="InterPro"/>
</dbReference>
<dbReference type="GO" id="GO:0005506">
    <property type="term" value="F:iron ion binding"/>
    <property type="evidence" value="ECO:0007669"/>
    <property type="project" value="InterPro"/>
</dbReference>
<feature type="domain" description="Rhodanese" evidence="7">
    <location>
        <begin position="219"/>
        <end position="305"/>
    </location>
</feature>
<keyword evidence="4" id="KW-0560">Oxidoreductase</keyword>
<dbReference type="Gene3D" id="3.40.250.10">
    <property type="entry name" value="Rhodanese-like domain"/>
    <property type="match status" value="2"/>
</dbReference>
<dbReference type="Pfam" id="PF00067">
    <property type="entry name" value="p450"/>
    <property type="match status" value="1"/>
</dbReference>
<dbReference type="Pfam" id="PF00581">
    <property type="entry name" value="Rhodanese"/>
    <property type="match status" value="2"/>
</dbReference>
<dbReference type="PANTHER" id="PTHR46696">
    <property type="entry name" value="P450, PUTATIVE (EUROFUNG)-RELATED"/>
    <property type="match status" value="1"/>
</dbReference>
<dbReference type="Gene3D" id="1.10.630.10">
    <property type="entry name" value="Cytochrome P450"/>
    <property type="match status" value="1"/>
</dbReference>
<evidence type="ECO:0000256" key="5">
    <source>
        <dbReference type="ARBA" id="ARBA00023004"/>
    </source>
</evidence>
<comment type="caution">
    <text evidence="8">The sequence shown here is derived from an EMBL/GenBank/DDBJ whole genome shotgun (WGS) entry which is preliminary data.</text>
</comment>
<dbReference type="PROSITE" id="PS50206">
    <property type="entry name" value="RHODANESE_3"/>
    <property type="match status" value="2"/>
</dbReference>
<keyword evidence="9" id="KW-1185">Reference proteome</keyword>
<keyword evidence="5" id="KW-0408">Iron</keyword>
<dbReference type="CDD" id="cd01449">
    <property type="entry name" value="TST_Repeat_2"/>
    <property type="match status" value="1"/>
</dbReference>
<dbReference type="GO" id="GO:0004497">
    <property type="term" value="F:monooxygenase activity"/>
    <property type="evidence" value="ECO:0007669"/>
    <property type="project" value="UniProtKB-KW"/>
</dbReference>
<dbReference type="EMBL" id="CAJNJA010015696">
    <property type="protein sequence ID" value="CAE7366052.1"/>
    <property type="molecule type" value="Genomic_DNA"/>
</dbReference>
<evidence type="ECO:0000256" key="6">
    <source>
        <dbReference type="ARBA" id="ARBA00023033"/>
    </source>
</evidence>
<organism evidence="8 9">
    <name type="scientific">Symbiodinium necroappetens</name>
    <dbReference type="NCBI Taxonomy" id="1628268"/>
    <lineage>
        <taxon>Eukaryota</taxon>
        <taxon>Sar</taxon>
        <taxon>Alveolata</taxon>
        <taxon>Dinophyceae</taxon>
        <taxon>Suessiales</taxon>
        <taxon>Symbiodiniaceae</taxon>
        <taxon>Symbiodinium</taxon>
    </lineage>
</organism>
<dbReference type="PRINTS" id="PR00359">
    <property type="entry name" value="BP450"/>
</dbReference>
<dbReference type="GO" id="GO:0020037">
    <property type="term" value="F:heme binding"/>
    <property type="evidence" value="ECO:0007669"/>
    <property type="project" value="InterPro"/>
</dbReference>
<keyword evidence="3" id="KW-0479">Metal-binding</keyword>
<feature type="domain" description="Rhodanese" evidence="7">
    <location>
        <begin position="70"/>
        <end position="164"/>
    </location>
</feature>
<proteinExistence type="inferred from homology"/>
<dbReference type="OrthoDB" id="442003at2759"/>
<dbReference type="CDD" id="cd11033">
    <property type="entry name" value="CYP142-like"/>
    <property type="match status" value="1"/>
</dbReference>
<dbReference type="SUPFAM" id="SSF48264">
    <property type="entry name" value="Cytochrome P450"/>
    <property type="match status" value="1"/>
</dbReference>
<evidence type="ECO:0000256" key="3">
    <source>
        <dbReference type="ARBA" id="ARBA00022723"/>
    </source>
</evidence>
<dbReference type="InterPro" id="IPR036873">
    <property type="entry name" value="Rhodanese-like_dom_sf"/>
</dbReference>
<evidence type="ECO:0000256" key="4">
    <source>
        <dbReference type="ARBA" id="ARBA00023002"/>
    </source>
</evidence>
<dbReference type="Proteomes" id="UP000601435">
    <property type="component" value="Unassembled WGS sequence"/>
</dbReference>
<dbReference type="PANTHER" id="PTHR46696:SF1">
    <property type="entry name" value="CYTOCHROME P450 YJIB-RELATED"/>
    <property type="match status" value="1"/>
</dbReference>
<keyword evidence="6" id="KW-0503">Monooxygenase</keyword>
<dbReference type="InterPro" id="IPR002397">
    <property type="entry name" value="Cyt_P450_B"/>
</dbReference>
<dbReference type="InterPro" id="IPR001763">
    <property type="entry name" value="Rhodanese-like_dom"/>
</dbReference>
<sequence length="1131" mass="125664">MLGTVVDSATSADFATGGNTVAFTHPQYLISPTELASKLGNDDLRLFDVAIHLVPNPKGGYKADSGQQTYDEGHVPGAAFINQVTQLSDRSSSLGFTRLEDDLLIKGFADAGITADSDVVFYSSGMTMWATRAWWLLHYCGHKRVAILDGGLRAWKKAGMECSTETSTYAAQSWSSTTLPHRFVNQDEVVAAMDNVGICTVNALSPEVYAGTGDHHYGRRGHIPNSINVFYDSLLDDGAFRAPHEVKQSLSEAGMLDDKPVIAYCGGGISATIDAFACLLFGKEDVAVYDGSMSEWVKDESLPLVEDLKLISDDILIDSGQQRPTQEAIYPTFEGFKFWDPSAWTSGHPFDLYKRMREDAPVMWSPAEKGMSGFWSVTRYDDIKEVELAHKVFSSQRGSINMAVPDRKNWRPKKLVPAAYNSLINLDEPLHREMRMQQSDFFFPAYVATLRDKVGVRIDQLLDELERKGPVVDFVKLFSEELPLYTLCEMLGIDEEDRPKVKVWMHHLELAAQFISNPWQTFLSEPMFPFRFNPVVNDMFAYGERVMADRRLNPREDLLTVIAQSKLNDELLPQEFLDGSWLLIIFAGNDTSRNSLSGTIRLLTEFPDQRAIVLDDPSLIPQMSEEALRMVSPVMHMRRTAVEDTELNGQQIAKDEKLVLWYGAANRDPSVFPDPDTFNLHRDNVEKHIAFGHGVHKCLGSRIAKMQLRLAFERILERFPDIAWTGKQTIAPNPLVHAISSMQVNLYGPNGKRPAQENATYSDVYGGGGATVGLDCHLIRPVGQPSDTLIVFMHPVGGGMYLPMVRQLARQGHHVLWANSRYRGADYALIMEKVACDLGEAICDARERLGYTNIVLAGWSGGGSLMMWYQALAEAGQGISDTAAGDPYTVDAKRLPPANAIMMLAAHVSRHRIFTEWIDPSITDESQPEVRDRDLNLYDPDNPNQPPYSAEFLATFADAQIARNRRITAWVRDKLEVIRASDSPWGEFAFTVHGTMADPRWLDPSIEPSDRQPGTCYLGDPKIVNDGPVGLARFCTLRSWLSQWSIDDARCDAIMSGSKISVPVLVVGNSADDACTPSHTTRLFEAVTHKQKRLHIVKGATHYYSGADGAEHLAEASGVIGEFLGGLSHQA</sequence>
<evidence type="ECO:0000256" key="1">
    <source>
        <dbReference type="ARBA" id="ARBA00010617"/>
    </source>
</evidence>
<evidence type="ECO:0000313" key="9">
    <source>
        <dbReference type="Proteomes" id="UP000601435"/>
    </source>
</evidence>
<reference evidence="8" key="1">
    <citation type="submission" date="2021-02" db="EMBL/GenBank/DDBJ databases">
        <authorList>
            <person name="Dougan E. K."/>
            <person name="Rhodes N."/>
            <person name="Thang M."/>
            <person name="Chan C."/>
        </authorList>
    </citation>
    <scope>NUCLEOTIDE SEQUENCE</scope>
</reference>
<dbReference type="AlphaFoldDB" id="A0A812Q692"/>
<dbReference type="FunFam" id="1.10.630.10:FF:000018">
    <property type="entry name" value="Cytochrome P450 monooxygenase"/>
    <property type="match status" value="1"/>
</dbReference>
<dbReference type="PROSITE" id="PS00380">
    <property type="entry name" value="RHODANESE_1"/>
    <property type="match status" value="1"/>
</dbReference>
<dbReference type="PROSITE" id="PS00086">
    <property type="entry name" value="CYTOCHROME_P450"/>
    <property type="match status" value="1"/>
</dbReference>
<dbReference type="Gene3D" id="3.40.50.1820">
    <property type="entry name" value="alpha/beta hydrolase"/>
    <property type="match status" value="1"/>
</dbReference>
<evidence type="ECO:0000256" key="2">
    <source>
        <dbReference type="ARBA" id="ARBA00022617"/>
    </source>
</evidence>
<evidence type="ECO:0000313" key="8">
    <source>
        <dbReference type="EMBL" id="CAE7366052.1"/>
    </source>
</evidence>
<dbReference type="InterPro" id="IPR001307">
    <property type="entry name" value="Thiosulphate_STrfase_CS"/>
</dbReference>